<evidence type="ECO:0000313" key="3">
    <source>
        <dbReference type="Proteomes" id="UP001233360"/>
    </source>
</evidence>
<comment type="caution">
    <text evidence="2">The sequence shown here is derived from an EMBL/GenBank/DDBJ whole genome shotgun (WGS) entry which is preliminary data.</text>
</comment>
<reference evidence="2 3" key="1">
    <citation type="submission" date="2023-07" db="EMBL/GenBank/DDBJ databases">
        <title>Functional and genomic diversity of the sorghum phyllosphere microbiome.</title>
        <authorList>
            <person name="Shade A."/>
        </authorList>
    </citation>
    <scope>NUCLEOTIDE SEQUENCE [LARGE SCALE GENOMIC DNA]</scope>
    <source>
        <strain evidence="2 3">SORGH_AS_0887</strain>
    </source>
</reference>
<organism evidence="2 3">
    <name type="scientific">Acinetobacter baylyi</name>
    <dbReference type="NCBI Taxonomy" id="202950"/>
    <lineage>
        <taxon>Bacteria</taxon>
        <taxon>Pseudomonadati</taxon>
        <taxon>Pseudomonadota</taxon>
        <taxon>Gammaproteobacteria</taxon>
        <taxon>Moraxellales</taxon>
        <taxon>Moraxellaceae</taxon>
        <taxon>Acinetobacter</taxon>
    </lineage>
</organism>
<feature type="transmembrane region" description="Helical" evidence="1">
    <location>
        <begin position="110"/>
        <end position="131"/>
    </location>
</feature>
<feature type="transmembrane region" description="Helical" evidence="1">
    <location>
        <begin position="78"/>
        <end position="98"/>
    </location>
</feature>
<accession>A0ABU0UWS2</accession>
<dbReference type="EMBL" id="JAUTBK010000002">
    <property type="protein sequence ID" value="MDQ1209011.1"/>
    <property type="molecule type" value="Genomic_DNA"/>
</dbReference>
<name>A0ABU0UWS2_ACIBI</name>
<dbReference type="PANTHER" id="PTHR34980">
    <property type="entry name" value="INNER MEMBRANE PROTEIN-RELATED-RELATED"/>
    <property type="match status" value="1"/>
</dbReference>
<evidence type="ECO:0000313" key="2">
    <source>
        <dbReference type="EMBL" id="MDQ1209011.1"/>
    </source>
</evidence>
<keyword evidence="1" id="KW-0472">Membrane</keyword>
<feature type="transmembrane region" description="Helical" evidence="1">
    <location>
        <begin position="151"/>
        <end position="171"/>
    </location>
</feature>
<feature type="transmembrane region" description="Helical" evidence="1">
    <location>
        <begin position="35"/>
        <end position="58"/>
    </location>
</feature>
<gene>
    <name evidence="2" type="ORF">QE380_001934</name>
</gene>
<dbReference type="PANTHER" id="PTHR34980:SF3">
    <property type="entry name" value="BLR8105 PROTEIN"/>
    <property type="match status" value="1"/>
</dbReference>
<evidence type="ECO:0000256" key="1">
    <source>
        <dbReference type="SAM" id="Phobius"/>
    </source>
</evidence>
<keyword evidence="1" id="KW-0812">Transmembrane</keyword>
<dbReference type="RefSeq" id="WP_307003449.1">
    <property type="nucleotide sequence ID" value="NZ_JAUTBK010000002.1"/>
</dbReference>
<protein>
    <submittedName>
        <fullName evidence="2">Uncharacterized membrane protein YhaH (DUF805 family)</fullName>
    </submittedName>
</protein>
<sequence length="194" mass="22024">MNQTSSHSSLFSSNLPPVPDRPLSPSGRFNRLSYLAWYGFINLMGLMCLFGTGLIMGIFSLSQVTWDDQLLNALSGSFGFIMFGISILFFYFHVVLMIRRLHDTNRSGWWCLLFFVPVIQSILILYLLFIPGSKASNDYGIPRPSPVWEKILGWMIVIVLLLSLLLFGRLVSFMLGTGHLDFPQELIPKNTGYF</sequence>
<dbReference type="Pfam" id="PF05656">
    <property type="entry name" value="DUF805"/>
    <property type="match status" value="1"/>
</dbReference>
<keyword evidence="3" id="KW-1185">Reference proteome</keyword>
<keyword evidence="1" id="KW-1133">Transmembrane helix</keyword>
<dbReference type="InterPro" id="IPR008523">
    <property type="entry name" value="DUF805"/>
</dbReference>
<dbReference type="Proteomes" id="UP001233360">
    <property type="component" value="Unassembled WGS sequence"/>
</dbReference>
<proteinExistence type="predicted"/>